<evidence type="ECO:0000256" key="1">
    <source>
        <dbReference type="ARBA" id="ARBA00001946"/>
    </source>
</evidence>
<feature type="region of interest" description="Interaction with substrate tRNA" evidence="10">
    <location>
        <begin position="166"/>
        <end position="170"/>
    </location>
</feature>
<evidence type="ECO:0000256" key="10">
    <source>
        <dbReference type="HAMAP-Rule" id="MF_00185"/>
    </source>
</evidence>
<organism evidence="14 15">
    <name type="scientific">Kushneria aurantia</name>
    <dbReference type="NCBI Taxonomy" id="504092"/>
    <lineage>
        <taxon>Bacteria</taxon>
        <taxon>Pseudomonadati</taxon>
        <taxon>Pseudomonadota</taxon>
        <taxon>Gammaproteobacteria</taxon>
        <taxon>Oceanospirillales</taxon>
        <taxon>Halomonadaceae</taxon>
        <taxon>Kushneria</taxon>
    </lineage>
</organism>
<sequence>MNMEPSAAQPSAILLMGPTATGKTELAIELHEQWGVELISVDSALVYRGMDIGTAKPSAQELARAPHRLIDIRDPAEPYSGVAFREDALAAIEEITARGRTPLLVGGTMLYFRLLLEGAASMPAADGDIRAELEQLQARGGSQALHAELLRVDPESAARLHPNDPQRLMRALEVYRVSGETLGEHWRRQPPVTLPFTPVPIALLPGDRAQLHQRIEARLEKMFAGGFIDEVQGLRARGDLSLELPAIKSVGYRQVWEGLDCGVSRPQMQFRALTATRQLAKRQITWLRRWPGACYLDPMASDTSRQLAKIVRSIST</sequence>
<evidence type="ECO:0000256" key="13">
    <source>
        <dbReference type="RuleBase" id="RU003785"/>
    </source>
</evidence>
<dbReference type="Gene3D" id="3.40.50.300">
    <property type="entry name" value="P-loop containing nucleotide triphosphate hydrolases"/>
    <property type="match status" value="1"/>
</dbReference>
<comment type="caution">
    <text evidence="10">Lacks conserved residue(s) required for the propagation of feature annotation.</text>
</comment>
<feature type="binding site" evidence="10">
    <location>
        <begin position="17"/>
        <end position="24"/>
    </location>
    <ligand>
        <name>ATP</name>
        <dbReference type="ChEBI" id="CHEBI:30616"/>
    </ligand>
</feature>
<keyword evidence="8 10" id="KW-0460">Magnesium</keyword>
<dbReference type="SUPFAM" id="SSF52540">
    <property type="entry name" value="P-loop containing nucleoside triphosphate hydrolases"/>
    <property type="match status" value="1"/>
</dbReference>
<dbReference type="PANTHER" id="PTHR11088">
    <property type="entry name" value="TRNA DIMETHYLALLYLTRANSFERASE"/>
    <property type="match status" value="1"/>
</dbReference>
<name>A0ABV6G6P5_9GAMM</name>
<dbReference type="Gene3D" id="1.10.20.140">
    <property type="match status" value="1"/>
</dbReference>
<evidence type="ECO:0000256" key="12">
    <source>
        <dbReference type="RuleBase" id="RU003784"/>
    </source>
</evidence>
<keyword evidence="4 10" id="KW-0808">Transferase</keyword>
<keyword evidence="7 10" id="KW-0067">ATP-binding</keyword>
<dbReference type="InterPro" id="IPR039657">
    <property type="entry name" value="Dimethylallyltransferase"/>
</dbReference>
<evidence type="ECO:0000313" key="14">
    <source>
        <dbReference type="EMBL" id="MFC0269342.1"/>
    </source>
</evidence>
<dbReference type="HAMAP" id="MF_00185">
    <property type="entry name" value="IPP_trans"/>
    <property type="match status" value="1"/>
</dbReference>
<evidence type="ECO:0000256" key="9">
    <source>
        <dbReference type="ARBA" id="ARBA00049563"/>
    </source>
</evidence>
<dbReference type="PANTHER" id="PTHR11088:SF60">
    <property type="entry name" value="TRNA DIMETHYLALLYLTRANSFERASE"/>
    <property type="match status" value="1"/>
</dbReference>
<evidence type="ECO:0000256" key="3">
    <source>
        <dbReference type="ARBA" id="ARBA00005842"/>
    </source>
</evidence>
<evidence type="ECO:0000256" key="7">
    <source>
        <dbReference type="ARBA" id="ARBA00022840"/>
    </source>
</evidence>
<gene>
    <name evidence="10 14" type="primary">miaA</name>
    <name evidence="14" type="ORF">ACFFHW_15340</name>
</gene>
<evidence type="ECO:0000313" key="15">
    <source>
        <dbReference type="Proteomes" id="UP001589814"/>
    </source>
</evidence>
<comment type="cofactor">
    <cofactor evidence="1 10">
        <name>Mg(2+)</name>
        <dbReference type="ChEBI" id="CHEBI:18420"/>
    </cofactor>
</comment>
<evidence type="ECO:0000256" key="5">
    <source>
        <dbReference type="ARBA" id="ARBA00022694"/>
    </source>
</evidence>
<evidence type="ECO:0000256" key="6">
    <source>
        <dbReference type="ARBA" id="ARBA00022741"/>
    </source>
</evidence>
<feature type="region of interest" description="Interaction with substrate tRNA" evidence="10">
    <location>
        <begin position="42"/>
        <end position="45"/>
    </location>
</feature>
<evidence type="ECO:0000256" key="2">
    <source>
        <dbReference type="ARBA" id="ARBA00003213"/>
    </source>
</evidence>
<dbReference type="GO" id="GO:0052381">
    <property type="term" value="F:tRNA dimethylallyltransferase activity"/>
    <property type="evidence" value="ECO:0007669"/>
    <property type="project" value="UniProtKB-EC"/>
</dbReference>
<comment type="similarity">
    <text evidence="3 10 13">Belongs to the IPP transferase family.</text>
</comment>
<dbReference type="NCBIfam" id="TIGR00174">
    <property type="entry name" value="miaA"/>
    <property type="match status" value="1"/>
</dbReference>
<comment type="function">
    <text evidence="2 10 12">Catalyzes the transfer of a dimethylallyl group onto the adenine at position 37 in tRNAs that read codons beginning with uridine, leading to the formation of N6-(dimethylallyl)adenosine (i(6)A).</text>
</comment>
<accession>A0ABV6G6P5</accession>
<proteinExistence type="inferred from homology"/>
<feature type="region of interest" description="Interaction with substrate tRNA" evidence="10">
    <location>
        <begin position="281"/>
        <end position="288"/>
    </location>
</feature>
<comment type="catalytic activity">
    <reaction evidence="9 10 11">
        <text>adenosine(37) in tRNA + dimethylallyl diphosphate = N(6)-dimethylallyladenosine(37) in tRNA + diphosphate</text>
        <dbReference type="Rhea" id="RHEA:26482"/>
        <dbReference type="Rhea" id="RHEA-COMP:10162"/>
        <dbReference type="Rhea" id="RHEA-COMP:10375"/>
        <dbReference type="ChEBI" id="CHEBI:33019"/>
        <dbReference type="ChEBI" id="CHEBI:57623"/>
        <dbReference type="ChEBI" id="CHEBI:74411"/>
        <dbReference type="ChEBI" id="CHEBI:74415"/>
        <dbReference type="EC" id="2.5.1.75"/>
    </reaction>
</comment>
<keyword evidence="15" id="KW-1185">Reference proteome</keyword>
<evidence type="ECO:0000256" key="4">
    <source>
        <dbReference type="ARBA" id="ARBA00022679"/>
    </source>
</evidence>
<dbReference type="EC" id="2.5.1.75" evidence="10"/>
<keyword evidence="5 10" id="KW-0819">tRNA processing</keyword>
<evidence type="ECO:0000256" key="8">
    <source>
        <dbReference type="ARBA" id="ARBA00022842"/>
    </source>
</evidence>
<feature type="binding site" evidence="10">
    <location>
        <begin position="19"/>
        <end position="24"/>
    </location>
    <ligand>
        <name>substrate</name>
    </ligand>
</feature>
<feature type="site" description="Interaction with substrate tRNA" evidence="10">
    <location>
        <position position="130"/>
    </location>
</feature>
<comment type="subunit">
    <text evidence="10">Monomer.</text>
</comment>
<keyword evidence="6 10" id="KW-0547">Nucleotide-binding</keyword>
<dbReference type="RefSeq" id="WP_019953112.1">
    <property type="nucleotide sequence ID" value="NZ_JBHLVX010000057.1"/>
</dbReference>
<dbReference type="InterPro" id="IPR018022">
    <property type="entry name" value="IPT"/>
</dbReference>
<dbReference type="InterPro" id="IPR027417">
    <property type="entry name" value="P-loop_NTPase"/>
</dbReference>
<feature type="site" description="Interaction with substrate tRNA" evidence="10">
    <location>
        <position position="108"/>
    </location>
</feature>
<comment type="caution">
    <text evidence="14">The sequence shown here is derived from an EMBL/GenBank/DDBJ whole genome shotgun (WGS) entry which is preliminary data.</text>
</comment>
<reference evidence="14 15" key="1">
    <citation type="submission" date="2024-09" db="EMBL/GenBank/DDBJ databases">
        <authorList>
            <person name="Sun Q."/>
            <person name="Mori K."/>
        </authorList>
    </citation>
    <scope>NUCLEOTIDE SEQUENCE [LARGE SCALE GENOMIC DNA]</scope>
    <source>
        <strain evidence="14 15">CCM 7415</strain>
    </source>
</reference>
<dbReference type="Proteomes" id="UP001589814">
    <property type="component" value="Unassembled WGS sequence"/>
</dbReference>
<dbReference type="Pfam" id="PF01715">
    <property type="entry name" value="IPPT"/>
    <property type="match status" value="1"/>
</dbReference>
<protein>
    <recommendedName>
        <fullName evidence="10">tRNA dimethylallyltransferase</fullName>
        <ecNumber evidence="10">2.5.1.75</ecNumber>
    </recommendedName>
    <alternativeName>
        <fullName evidence="10">Dimethylallyl diphosphate:tRNA dimethylallyltransferase</fullName>
        <shortName evidence="10">DMAPP:tRNA dimethylallyltransferase</shortName>
        <shortName evidence="10">DMATase</shortName>
    </alternativeName>
    <alternativeName>
        <fullName evidence="10">Isopentenyl-diphosphate:tRNA isopentenyltransferase</fullName>
        <shortName evidence="10">IPP transferase</shortName>
        <shortName evidence="10">IPPT</shortName>
        <shortName evidence="10">IPTase</shortName>
    </alternativeName>
</protein>
<evidence type="ECO:0000256" key="11">
    <source>
        <dbReference type="RuleBase" id="RU003783"/>
    </source>
</evidence>
<dbReference type="EMBL" id="JBHLVX010000057">
    <property type="protein sequence ID" value="MFC0269342.1"/>
    <property type="molecule type" value="Genomic_DNA"/>
</dbReference>